<proteinExistence type="predicted"/>
<dbReference type="Proteomes" id="UP000318483">
    <property type="component" value="Chromosome"/>
</dbReference>
<dbReference type="SMART" id="SM00986">
    <property type="entry name" value="UDG"/>
    <property type="match status" value="1"/>
</dbReference>
<dbReference type="EMBL" id="CP042261">
    <property type="protein sequence ID" value="QDY70288.1"/>
    <property type="molecule type" value="Genomic_DNA"/>
</dbReference>
<dbReference type="PANTHER" id="PTHR42160">
    <property type="entry name" value="URACIL-DNA GLYCOSYLASE SUPERFAMILY PROTEIN"/>
    <property type="match status" value="1"/>
</dbReference>
<dbReference type="Pfam" id="PF03167">
    <property type="entry name" value="UDG"/>
    <property type="match status" value="1"/>
</dbReference>
<reference evidence="2 3" key="1">
    <citation type="submission" date="2019-07" db="EMBL/GenBank/DDBJ databases">
        <title>Litoreibacter alkalisoli sp. nov., isolated from saline-alkaline soil.</title>
        <authorList>
            <person name="Wang S."/>
            <person name="Xu L."/>
            <person name="Xing Y.-T."/>
            <person name="Sun J.-Q."/>
        </authorList>
    </citation>
    <scope>NUCLEOTIDE SEQUENCE [LARGE SCALE GENOMIC DNA]</scope>
    <source>
        <strain evidence="2 3">LN3S51</strain>
    </source>
</reference>
<protein>
    <submittedName>
        <fullName evidence="2">Uracil-DNA glycosylase family protein</fullName>
    </submittedName>
</protein>
<dbReference type="Gene3D" id="3.40.470.10">
    <property type="entry name" value="Uracil-DNA glycosylase-like domain"/>
    <property type="match status" value="1"/>
</dbReference>
<dbReference type="PANTHER" id="PTHR42160:SF1">
    <property type="entry name" value="URACIL-DNA GLYCOSYLASE SUPERFAMILY PROTEIN"/>
    <property type="match status" value="1"/>
</dbReference>
<evidence type="ECO:0000313" key="2">
    <source>
        <dbReference type="EMBL" id="QDY70288.1"/>
    </source>
</evidence>
<keyword evidence="3" id="KW-1185">Reference proteome</keyword>
<dbReference type="InterPro" id="IPR005122">
    <property type="entry name" value="Uracil-DNA_glycosylase-like"/>
</dbReference>
<evidence type="ECO:0000259" key="1">
    <source>
        <dbReference type="SMART" id="SM00986"/>
    </source>
</evidence>
<dbReference type="CDD" id="cd10033">
    <property type="entry name" value="UDG_like"/>
    <property type="match status" value="1"/>
</dbReference>
<name>A0A5B8J082_9RHOB</name>
<gene>
    <name evidence="2" type="ORF">FPZ52_08255</name>
</gene>
<dbReference type="SMART" id="SM00987">
    <property type="entry name" value="UreE_C"/>
    <property type="match status" value="1"/>
</dbReference>
<feature type="domain" description="Uracil-DNA glycosylase-like" evidence="1">
    <location>
        <begin position="33"/>
        <end position="189"/>
    </location>
</feature>
<dbReference type="AlphaFoldDB" id="A0A5B8J082"/>
<evidence type="ECO:0000313" key="3">
    <source>
        <dbReference type="Proteomes" id="UP000318483"/>
    </source>
</evidence>
<dbReference type="KEGG" id="lit:FPZ52_08255"/>
<dbReference type="InterPro" id="IPR047124">
    <property type="entry name" value="HI_0220.2"/>
</dbReference>
<dbReference type="InterPro" id="IPR036895">
    <property type="entry name" value="Uracil-DNA_glycosylase-like_sf"/>
</dbReference>
<dbReference type="OrthoDB" id="9789139at2"/>
<accession>A0A5B8J082</accession>
<dbReference type="SUPFAM" id="SSF52141">
    <property type="entry name" value="Uracil-DNA glycosylase-like"/>
    <property type="match status" value="1"/>
</dbReference>
<organism evidence="2 3">
    <name type="scientific">Qingshengfaniella alkalisoli</name>
    <dbReference type="NCBI Taxonomy" id="2599296"/>
    <lineage>
        <taxon>Bacteria</taxon>
        <taxon>Pseudomonadati</taxon>
        <taxon>Pseudomonadota</taxon>
        <taxon>Alphaproteobacteria</taxon>
        <taxon>Rhodobacterales</taxon>
        <taxon>Paracoccaceae</taxon>
        <taxon>Qingshengfaniella</taxon>
    </lineage>
</organism>
<sequence>MTDTSKLQNRIARCRICSDRFAATATQHRPRPVVWFRAKTPILIAGQAPGMQVHQKGIPFHDRSGDRLRTWLGMDAAQFYDRDLVSILPTSFCFPGYSAKGSDLPPPPICWDTWHADCLHDIGVVKLRVIVGGYAIRRHTGLRCSVTEAVRTWRKHAPETFLLPHPSWRNTRWLKANPWFDRDVVPALQSRVKTILTEAF</sequence>